<gene>
    <name evidence="3" type="ORF">FH972_012153</name>
</gene>
<sequence length="495" mass="57773">MATIFSGTRTWKPRLMNRPEATTTILFFVIFITLTSISPVRFNPFKLSADNSRTPTKKAKYPALHCPIENQTQSCSTNFPTTFDRDDVDPPSTDACPDYFRFIHEDLRPWRTTGISREMVEKAKRRAVFRLVIVSGKVYVENYLEPGYRDVFTVWGILQLLRRYPGRVPDLELLFDTFDQPVIRSTEWNTTGPPALFRYGGDMWTRDLVFPDWSFWGWPSINIRPWEGLLNEIREGNSRSKWIEREPYAYWKGNPIVAETRRDLLKCNLSDTHDWNARLYAQNWTLESQIGYKTSGLANQCTHRYKIYIEGFGWSVSEKYILACDSTTLLVKPKFYDFFTRGLQPLHHYWPIRTDGKCKSIKFAVEWGNNHEQKAQSMGKAASDFIQQELKMDYVYDYMFHLLTEYASLLNFEPQVPKGAVEVCSQSMACSYKGTARKFMMESLVKEPSSTSPCIIPPDEPELLRNIHKRNVNLIRQVEKWEDKYWESTNSHSGS</sequence>
<evidence type="ECO:0000313" key="3">
    <source>
        <dbReference type="EMBL" id="KAE8055303.1"/>
    </source>
</evidence>
<dbReference type="InterPro" id="IPR051091">
    <property type="entry name" value="O-Glucosyltr/Glycosyltrsf_90"/>
</dbReference>
<organism evidence="3 4">
    <name type="scientific">Carpinus fangiana</name>
    <dbReference type="NCBI Taxonomy" id="176857"/>
    <lineage>
        <taxon>Eukaryota</taxon>
        <taxon>Viridiplantae</taxon>
        <taxon>Streptophyta</taxon>
        <taxon>Embryophyta</taxon>
        <taxon>Tracheophyta</taxon>
        <taxon>Spermatophyta</taxon>
        <taxon>Magnoliopsida</taxon>
        <taxon>eudicotyledons</taxon>
        <taxon>Gunneridae</taxon>
        <taxon>Pentapetalae</taxon>
        <taxon>rosids</taxon>
        <taxon>fabids</taxon>
        <taxon>Fagales</taxon>
        <taxon>Betulaceae</taxon>
        <taxon>Carpinus</taxon>
    </lineage>
</organism>
<dbReference type="SMART" id="SM00672">
    <property type="entry name" value="CAP10"/>
    <property type="match status" value="1"/>
</dbReference>
<keyword evidence="1" id="KW-0472">Membrane</keyword>
<accession>A0A5N6R4E3</accession>
<protein>
    <recommendedName>
        <fullName evidence="2">Glycosyl transferase CAP10 domain-containing protein</fullName>
    </recommendedName>
</protein>
<evidence type="ECO:0000259" key="2">
    <source>
        <dbReference type="SMART" id="SM00672"/>
    </source>
</evidence>
<dbReference type="OrthoDB" id="202415at2759"/>
<dbReference type="InterPro" id="IPR006598">
    <property type="entry name" value="CAP10"/>
</dbReference>
<feature type="transmembrane region" description="Helical" evidence="1">
    <location>
        <begin position="21"/>
        <end position="42"/>
    </location>
</feature>
<evidence type="ECO:0000256" key="1">
    <source>
        <dbReference type="SAM" id="Phobius"/>
    </source>
</evidence>
<name>A0A5N6R4E3_9ROSI</name>
<proteinExistence type="predicted"/>
<dbReference type="AlphaFoldDB" id="A0A5N6R4E3"/>
<feature type="domain" description="Glycosyl transferase CAP10" evidence="2">
    <location>
        <begin position="167"/>
        <end position="413"/>
    </location>
</feature>
<dbReference type="EMBL" id="CM017325">
    <property type="protein sequence ID" value="KAE8055303.1"/>
    <property type="molecule type" value="Genomic_DNA"/>
</dbReference>
<keyword evidence="1" id="KW-0812">Transmembrane</keyword>
<dbReference type="Proteomes" id="UP000327013">
    <property type="component" value="Chromosome 5"/>
</dbReference>
<dbReference type="Pfam" id="PF05686">
    <property type="entry name" value="Glyco_transf_90"/>
    <property type="match status" value="1"/>
</dbReference>
<reference evidence="3 4" key="1">
    <citation type="submission" date="2019-06" db="EMBL/GenBank/DDBJ databases">
        <title>A chromosomal-level reference genome of Carpinus fangiana (Coryloideae, Betulaceae).</title>
        <authorList>
            <person name="Yang X."/>
            <person name="Wang Z."/>
            <person name="Zhang L."/>
            <person name="Hao G."/>
            <person name="Liu J."/>
            <person name="Yang Y."/>
        </authorList>
    </citation>
    <scope>NUCLEOTIDE SEQUENCE [LARGE SCALE GENOMIC DNA]</scope>
    <source>
        <strain evidence="3">Cfa_2016G</strain>
        <tissue evidence="3">Leaf</tissue>
    </source>
</reference>
<dbReference type="PANTHER" id="PTHR12203:SF80">
    <property type="entry name" value="GLYCOSYLTRANSFERASE"/>
    <property type="match status" value="1"/>
</dbReference>
<keyword evidence="4" id="KW-1185">Reference proteome</keyword>
<keyword evidence="1" id="KW-1133">Transmembrane helix</keyword>
<dbReference type="PANTHER" id="PTHR12203">
    <property type="entry name" value="KDEL LYS-ASP-GLU-LEU CONTAINING - RELATED"/>
    <property type="match status" value="1"/>
</dbReference>
<evidence type="ECO:0000313" key="4">
    <source>
        <dbReference type="Proteomes" id="UP000327013"/>
    </source>
</evidence>